<keyword evidence="3" id="KW-1185">Reference proteome</keyword>
<proteinExistence type="predicted"/>
<accession>A0A8H5BFZ0</accession>
<name>A0A8H5BFZ0_9AGAR</name>
<dbReference type="Proteomes" id="UP000567179">
    <property type="component" value="Unassembled WGS sequence"/>
</dbReference>
<evidence type="ECO:0000313" key="2">
    <source>
        <dbReference type="EMBL" id="KAF5322654.1"/>
    </source>
</evidence>
<dbReference type="OrthoDB" id="2742205at2759"/>
<evidence type="ECO:0000256" key="1">
    <source>
        <dbReference type="SAM" id="MobiDB-lite"/>
    </source>
</evidence>
<reference evidence="2 3" key="1">
    <citation type="journal article" date="2020" name="ISME J.">
        <title>Uncovering the hidden diversity of litter-decomposition mechanisms in mushroom-forming fungi.</title>
        <authorList>
            <person name="Floudas D."/>
            <person name="Bentzer J."/>
            <person name="Ahren D."/>
            <person name="Johansson T."/>
            <person name="Persson P."/>
            <person name="Tunlid A."/>
        </authorList>
    </citation>
    <scope>NUCLEOTIDE SEQUENCE [LARGE SCALE GENOMIC DNA]</scope>
    <source>
        <strain evidence="2 3">CBS 101986</strain>
    </source>
</reference>
<feature type="compositionally biased region" description="Low complexity" evidence="1">
    <location>
        <begin position="619"/>
        <end position="654"/>
    </location>
</feature>
<dbReference type="EMBL" id="JAACJJ010000028">
    <property type="protein sequence ID" value="KAF5322654.1"/>
    <property type="molecule type" value="Genomic_DNA"/>
</dbReference>
<gene>
    <name evidence="2" type="ORF">D9619_001282</name>
</gene>
<evidence type="ECO:0000313" key="3">
    <source>
        <dbReference type="Proteomes" id="UP000567179"/>
    </source>
</evidence>
<protein>
    <submittedName>
        <fullName evidence="2">Uncharacterized protein</fullName>
    </submittedName>
</protein>
<organism evidence="2 3">
    <name type="scientific">Psilocybe cf. subviscida</name>
    <dbReference type="NCBI Taxonomy" id="2480587"/>
    <lineage>
        <taxon>Eukaryota</taxon>
        <taxon>Fungi</taxon>
        <taxon>Dikarya</taxon>
        <taxon>Basidiomycota</taxon>
        <taxon>Agaricomycotina</taxon>
        <taxon>Agaricomycetes</taxon>
        <taxon>Agaricomycetidae</taxon>
        <taxon>Agaricales</taxon>
        <taxon>Agaricineae</taxon>
        <taxon>Strophariaceae</taxon>
        <taxon>Psilocybe</taxon>
    </lineage>
</organism>
<feature type="region of interest" description="Disordered" evidence="1">
    <location>
        <begin position="594"/>
        <end position="665"/>
    </location>
</feature>
<sequence>MISQKLTEVFNSLPPEAQQTLVENHLASLIDLMPKEKSKKIMLAATRLQRKYDGAPKLDPRAKKKQIHKLLNELARDAKLSFIKERSNREELLTEIVHSLISWLNDIWSIVYEHNVNFTLAHTCLLFTSDALAQLAETSALGGCKCSVMNLPVNFNLKSKGGKILKRFNVLGPQNIDRILLWIWRDLFVTVLSKGSARDKKKIPEFLEEIESVLGVRSLERLLYGGRTVHEDEEERDEEEENDDFDRDLEDLDDFDLFGANYPCDDDEDEEYDSDEGTGCTCNMHAKYWSPSLNEERLTLRDAVEKRLFESFRLTPSVELGNILLEISHDAFKTDDRITNILSEVAGDSADNVAAALEIYANNHQHSEIASLLNTHSYLLRPRDAHILQASVITLHAYGSQTRSLEIMEKELDDCIRAIHATVRACFSLIEDKLHKKELSNLLKLRSGSNDRKDRVRDWVEKVITPVTGTANLMAFAAMMVGFPMMAGAEDEDDADLLNYIDLDQNDPDLDDLREEYRPNYRGIFDGWLRLGSTLKGGQPILMKTYNKAIELMPWLRASDVSAEMANRLRERPNKTHVLDALVALAAFAKAQRKKANSARTGSKNKAAAGAARSGSTNTAPVSAGASSSATTANSGASSTLASAATTTPTTNSPPASPPLDGLPAGSPFAAFFGASAPNPLPNGNLSPTGAPPFFPFPMHVGDMEDVD</sequence>
<comment type="caution">
    <text evidence="2">The sequence shown here is derived from an EMBL/GenBank/DDBJ whole genome shotgun (WGS) entry which is preliminary data.</text>
</comment>
<dbReference type="AlphaFoldDB" id="A0A8H5BFZ0"/>